<dbReference type="PANTHER" id="PTHR41700">
    <property type="entry name" value="GCN5-RELATED N-ACETYLTRANSFERASE"/>
    <property type="match status" value="1"/>
</dbReference>
<organism evidence="2">
    <name type="scientific">Caldilineaceae bacterium SB0661_bin_32</name>
    <dbReference type="NCBI Taxonomy" id="2605255"/>
    <lineage>
        <taxon>Bacteria</taxon>
        <taxon>Bacillati</taxon>
        <taxon>Chloroflexota</taxon>
        <taxon>Caldilineae</taxon>
        <taxon>Caldilineales</taxon>
        <taxon>Caldilineaceae</taxon>
    </lineage>
</organism>
<proteinExistence type="predicted"/>
<gene>
    <name evidence="2" type="ORF">F4X14_14750</name>
</gene>
<dbReference type="InterPro" id="IPR038764">
    <property type="entry name" value="GNAT_N_AcTrfase_prd"/>
</dbReference>
<dbReference type="PANTHER" id="PTHR41700:SF1">
    <property type="entry name" value="N-ACETYLTRANSFERASE DOMAIN-CONTAINING PROTEIN"/>
    <property type="match status" value="1"/>
</dbReference>
<feature type="compositionally biased region" description="Polar residues" evidence="1">
    <location>
        <begin position="198"/>
        <end position="210"/>
    </location>
</feature>
<dbReference type="SUPFAM" id="SSF55729">
    <property type="entry name" value="Acyl-CoA N-acyltransferases (Nat)"/>
    <property type="match status" value="1"/>
</dbReference>
<dbReference type="Gene3D" id="3.40.630.30">
    <property type="match status" value="1"/>
</dbReference>
<evidence type="ECO:0008006" key="3">
    <source>
        <dbReference type="Google" id="ProtNLM"/>
    </source>
</evidence>
<accession>A0A6B1D866</accession>
<dbReference type="InterPro" id="IPR016181">
    <property type="entry name" value="Acyl_CoA_acyltransferase"/>
</dbReference>
<dbReference type="EMBL" id="VXMH01000076">
    <property type="protein sequence ID" value="MYC96220.1"/>
    <property type="molecule type" value="Genomic_DNA"/>
</dbReference>
<protein>
    <recommendedName>
        <fullName evidence="3">GNAT family N-acetyltransferase</fullName>
    </recommendedName>
</protein>
<name>A0A6B1D866_9CHLR</name>
<feature type="region of interest" description="Disordered" evidence="1">
    <location>
        <begin position="186"/>
        <end position="232"/>
    </location>
</feature>
<sequence length="286" mass="32077">MSDSIEIRTLTSVEDCRRVQVVQDLVWGGGHGDTMSIHVLVTQTKSGGLLQAAFVERGAEDTEGMVGFSFGWPAFGYDNDGERKLKFCSHIMGVLPAWHGRGIGLRLKLSQREELLRQGWTDWVTWTFDPLQRVNGRLNISRLGGISTTYLRNVYGEMTDSLNAGMPTDRFQVDWYLDSPRVRNAVSADRPTPEWPTGSLQRARTRSPGNSRPRAPHGHPPSPDGRPYALPLPDNVDDLRRAGGTLLFDWRFFVRQGAETCLAAGYALAGCTLIENEWHYIFELQD</sequence>
<comment type="caution">
    <text evidence="2">The sequence shown here is derived from an EMBL/GenBank/DDBJ whole genome shotgun (WGS) entry which is preliminary data.</text>
</comment>
<reference evidence="2" key="1">
    <citation type="submission" date="2019-09" db="EMBL/GenBank/DDBJ databases">
        <title>Characterisation of the sponge microbiome using genome-centric metagenomics.</title>
        <authorList>
            <person name="Engelberts J.P."/>
            <person name="Robbins S.J."/>
            <person name="De Goeij J.M."/>
            <person name="Aranda M."/>
            <person name="Bell S.C."/>
            <person name="Webster N.S."/>
        </authorList>
    </citation>
    <scope>NUCLEOTIDE SEQUENCE</scope>
    <source>
        <strain evidence="2">SB0661_bin_32</strain>
    </source>
</reference>
<dbReference type="AlphaFoldDB" id="A0A6B1D866"/>
<evidence type="ECO:0000313" key="2">
    <source>
        <dbReference type="EMBL" id="MYC96220.1"/>
    </source>
</evidence>
<evidence type="ECO:0000256" key="1">
    <source>
        <dbReference type="SAM" id="MobiDB-lite"/>
    </source>
</evidence>